<keyword evidence="3" id="KW-1185">Reference proteome</keyword>
<dbReference type="Proteomes" id="UP000095280">
    <property type="component" value="Unplaced"/>
</dbReference>
<feature type="region of interest" description="Disordered" evidence="2">
    <location>
        <begin position="169"/>
        <end position="195"/>
    </location>
</feature>
<evidence type="ECO:0000256" key="2">
    <source>
        <dbReference type="SAM" id="MobiDB-lite"/>
    </source>
</evidence>
<dbReference type="InterPro" id="IPR037165">
    <property type="entry name" value="AldOxase/xan_DH_Mopterin-bd_sf"/>
</dbReference>
<accession>A0A1I8JNP2</accession>
<organism evidence="3 4">
    <name type="scientific">Macrostomum lignano</name>
    <dbReference type="NCBI Taxonomy" id="282301"/>
    <lineage>
        <taxon>Eukaryota</taxon>
        <taxon>Metazoa</taxon>
        <taxon>Spiralia</taxon>
        <taxon>Lophotrochozoa</taxon>
        <taxon>Platyhelminthes</taxon>
        <taxon>Rhabditophora</taxon>
        <taxon>Macrostomorpha</taxon>
        <taxon>Macrostomida</taxon>
        <taxon>Macrostomidae</taxon>
        <taxon>Macrostomum</taxon>
    </lineage>
</organism>
<name>A0A1I8JNP2_9PLAT</name>
<keyword evidence="1" id="KW-0500">Molybdenum</keyword>
<dbReference type="AlphaFoldDB" id="A0A1I8JNP2"/>
<protein>
    <submittedName>
        <fullName evidence="4">ESX-1 secretion-associated protein EspA</fullName>
    </submittedName>
</protein>
<evidence type="ECO:0000313" key="4">
    <source>
        <dbReference type="WBParaSite" id="snap_masked-unitig_22294-processed-gene-0.0-mRNA-1"/>
    </source>
</evidence>
<feature type="region of interest" description="Disordered" evidence="2">
    <location>
        <begin position="249"/>
        <end position="287"/>
    </location>
</feature>
<sequence>MGYRCPNYSFRIRHMRTDKPESTFVRGPGPAFDILATTGGDNFQRMWSELLQLADIEARRKEIEEFNKVKELANTFRKRGLDMTAVSYQIATIAGGLAASTSEWNCQAAVNAAEQINQRLETLRLPIHRTLGRLWWARLCPPGSCLAAMECEDFGVHGKTPPVAKAGRVLQHRGRRRGSRGRRPHGPLRDRAEWTSPPWNVGRSINPGVDIGQIEAPSVMGNGLLPDGAVPSMMARFWANLTDSLGVQKVPQAPPIPPRDYRDERSNAGSAMSTKAIGEPTNLPAPLWRHSHQSAPWSLREAAGQAERHLNVRHAADARAGCSSRCARPPSR</sequence>
<dbReference type="PANTHER" id="PTHR11908:SF132">
    <property type="entry name" value="ALDEHYDE OXIDASE 1-RELATED"/>
    <property type="match status" value="1"/>
</dbReference>
<dbReference type="GO" id="GO:0016491">
    <property type="term" value="F:oxidoreductase activity"/>
    <property type="evidence" value="ECO:0007669"/>
    <property type="project" value="InterPro"/>
</dbReference>
<proteinExistence type="predicted"/>
<feature type="compositionally biased region" description="Basic residues" evidence="2">
    <location>
        <begin position="170"/>
        <end position="186"/>
    </location>
</feature>
<evidence type="ECO:0000256" key="1">
    <source>
        <dbReference type="ARBA" id="ARBA00022505"/>
    </source>
</evidence>
<dbReference type="InterPro" id="IPR016208">
    <property type="entry name" value="Ald_Oxase/xanthine_DH-like"/>
</dbReference>
<reference evidence="4" key="1">
    <citation type="submission" date="2016-11" db="UniProtKB">
        <authorList>
            <consortium name="WormBaseParasite"/>
        </authorList>
    </citation>
    <scope>IDENTIFICATION</scope>
</reference>
<dbReference type="PANTHER" id="PTHR11908">
    <property type="entry name" value="XANTHINE DEHYDROGENASE"/>
    <property type="match status" value="1"/>
</dbReference>
<evidence type="ECO:0000313" key="3">
    <source>
        <dbReference type="Proteomes" id="UP000095280"/>
    </source>
</evidence>
<dbReference type="SUPFAM" id="SSF56003">
    <property type="entry name" value="Molybdenum cofactor-binding domain"/>
    <property type="match status" value="1"/>
</dbReference>
<dbReference type="Gene3D" id="3.30.365.10">
    <property type="entry name" value="Aldehyde oxidase/xanthine dehydrogenase, molybdopterin binding domain"/>
    <property type="match status" value="2"/>
</dbReference>
<dbReference type="GO" id="GO:0005506">
    <property type="term" value="F:iron ion binding"/>
    <property type="evidence" value="ECO:0007669"/>
    <property type="project" value="InterPro"/>
</dbReference>
<dbReference type="WBParaSite" id="snap_masked-unitig_22294-processed-gene-0.0-mRNA-1">
    <property type="protein sequence ID" value="snap_masked-unitig_22294-processed-gene-0.0-mRNA-1"/>
    <property type="gene ID" value="snap_masked-unitig_22294-processed-gene-0.0"/>
</dbReference>